<gene>
    <name evidence="2" type="ORF">BI308_16885</name>
</gene>
<comment type="caution">
    <text evidence="2">The sequence shown here is derived from an EMBL/GenBank/DDBJ whole genome shotgun (WGS) entry which is preliminary data.</text>
</comment>
<evidence type="ECO:0000313" key="2">
    <source>
        <dbReference type="EMBL" id="OJJ24363.1"/>
    </source>
</evidence>
<evidence type="ECO:0000256" key="1">
    <source>
        <dbReference type="SAM" id="Coils"/>
    </source>
</evidence>
<organism evidence="2 3">
    <name type="scientific">Roseofilum reptotaenium AO1-A</name>
    <dbReference type="NCBI Taxonomy" id="1925591"/>
    <lineage>
        <taxon>Bacteria</taxon>
        <taxon>Bacillati</taxon>
        <taxon>Cyanobacteriota</taxon>
        <taxon>Cyanophyceae</taxon>
        <taxon>Desertifilales</taxon>
        <taxon>Desertifilaceae</taxon>
        <taxon>Roseofilum</taxon>
    </lineage>
</organism>
<keyword evidence="1" id="KW-0175">Coiled coil</keyword>
<dbReference type="Proteomes" id="UP000183940">
    <property type="component" value="Unassembled WGS sequence"/>
</dbReference>
<proteinExistence type="predicted"/>
<reference evidence="2" key="1">
    <citation type="submission" date="2016-10" db="EMBL/GenBank/DDBJ databases">
        <title>CRISPR-Cas defence system in Roseofilum reptotaenium: evidence of a bacteriophage-cyanobacterium arms race in the coral black band disease.</title>
        <authorList>
            <person name="Buerger P."/>
            <person name="Wood-Charlson E.M."/>
            <person name="Weynberg K.D."/>
            <person name="Willis B."/>
            <person name="Van Oppen M.J."/>
        </authorList>
    </citation>
    <scope>NUCLEOTIDE SEQUENCE [LARGE SCALE GENOMIC DNA]</scope>
    <source>
        <strain evidence="2">AO1-A</strain>
    </source>
</reference>
<feature type="coiled-coil region" evidence="1">
    <location>
        <begin position="57"/>
        <end position="133"/>
    </location>
</feature>
<keyword evidence="3" id="KW-1185">Reference proteome</keyword>
<dbReference type="STRING" id="1925591.BI308_16885"/>
<dbReference type="AlphaFoldDB" id="A0A1L9QNU8"/>
<name>A0A1L9QNU8_9CYAN</name>
<protein>
    <submittedName>
        <fullName evidence="2">Uncharacterized protein</fullName>
    </submittedName>
</protein>
<accession>A0A1L9QNU8</accession>
<dbReference type="EMBL" id="MLAW01000032">
    <property type="protein sequence ID" value="OJJ24363.1"/>
    <property type="molecule type" value="Genomic_DNA"/>
</dbReference>
<sequence length="181" mass="21173">MNPVPDLTLEERIVQVDAKLDQLLQMHSYAESGGAEHFLKRENDYLHQALEMSDRQKVLLQQELTHYQHSVQSLEQQRQELQTELTQVRQILIQQETQIEILRQALTQSQDYAQEIEAQLAQVQKRKEETEASAKPRLEGIFPEILAEKLGISTAEVFQQWRAGELQGWHLGRDQRFYPAR</sequence>
<evidence type="ECO:0000313" key="3">
    <source>
        <dbReference type="Proteomes" id="UP000183940"/>
    </source>
</evidence>